<proteinExistence type="predicted"/>
<evidence type="ECO:0000256" key="2">
    <source>
        <dbReference type="SAM" id="Phobius"/>
    </source>
</evidence>
<dbReference type="AlphaFoldDB" id="D1A9U5"/>
<accession>D1A9U5</accession>
<feature type="transmembrane region" description="Helical" evidence="2">
    <location>
        <begin position="170"/>
        <end position="191"/>
    </location>
</feature>
<evidence type="ECO:0000313" key="4">
    <source>
        <dbReference type="Proteomes" id="UP000001918"/>
    </source>
</evidence>
<feature type="transmembrane region" description="Helical" evidence="2">
    <location>
        <begin position="129"/>
        <end position="150"/>
    </location>
</feature>
<feature type="region of interest" description="Disordered" evidence="1">
    <location>
        <begin position="1"/>
        <end position="47"/>
    </location>
</feature>
<keyword evidence="2" id="KW-0812">Transmembrane</keyword>
<feature type="transmembrane region" description="Helical" evidence="2">
    <location>
        <begin position="105"/>
        <end position="122"/>
    </location>
</feature>
<keyword evidence="2" id="KW-0472">Membrane</keyword>
<dbReference type="Proteomes" id="UP000001918">
    <property type="component" value="Chromosome"/>
</dbReference>
<dbReference type="HOGENOM" id="CLU_1395721_0_0_11"/>
<dbReference type="EMBL" id="CP001738">
    <property type="protein sequence ID" value="ACY98781.1"/>
    <property type="molecule type" value="Genomic_DNA"/>
</dbReference>
<sequence>MMGDQGQQEGWTPPGEDRPASSPRPGFLPPAPPPDPGAAPAEPPAAARSPSAGWGLARLLTATALLVSAFLPWAKAGVRLEGFGQVLHRELATEAGVNVDGTGQLVPVFAVAAIVMIGWSLLKGDLRIGALAAVPGALALISCLVFLLRLDRFREEIGVGRMFLGGLEVSAGYGWYLSVASSLLLIGLALARRGG</sequence>
<feature type="compositionally biased region" description="Polar residues" evidence="1">
    <location>
        <begin position="1"/>
        <end position="10"/>
    </location>
</feature>
<keyword evidence="4" id="KW-1185">Reference proteome</keyword>
<reference evidence="3 4" key="1">
    <citation type="journal article" date="2011" name="Stand. Genomic Sci.">
        <title>Complete genome sequence of Thermomonospora curvata type strain (B9).</title>
        <authorList>
            <person name="Chertkov O."/>
            <person name="Sikorski J."/>
            <person name="Nolan M."/>
            <person name="Lapidus A."/>
            <person name="Lucas S."/>
            <person name="Del Rio T.G."/>
            <person name="Tice H."/>
            <person name="Cheng J.F."/>
            <person name="Goodwin L."/>
            <person name="Pitluck S."/>
            <person name="Liolios K."/>
            <person name="Ivanova N."/>
            <person name="Mavromatis K."/>
            <person name="Mikhailova N."/>
            <person name="Ovchinnikova G."/>
            <person name="Pati A."/>
            <person name="Chen A."/>
            <person name="Palaniappan K."/>
            <person name="Djao O.D."/>
            <person name="Land M."/>
            <person name="Hauser L."/>
            <person name="Chang Y.J."/>
            <person name="Jeffries C.D."/>
            <person name="Brettin T."/>
            <person name="Han C."/>
            <person name="Detter J.C."/>
            <person name="Rohde M."/>
            <person name="Goker M."/>
            <person name="Woyke T."/>
            <person name="Bristow J."/>
            <person name="Eisen J.A."/>
            <person name="Markowitz V."/>
            <person name="Hugenholtz P."/>
            <person name="Klenk H.P."/>
            <person name="Kyrpides N.C."/>
        </authorList>
    </citation>
    <scope>NUCLEOTIDE SEQUENCE [LARGE SCALE GENOMIC DNA]</scope>
    <source>
        <strain evidence="4">ATCC 19995 / DSM 43183 / JCM 3096 / KCTC 9072 / NBRC 15933 / NCIMB 10081 / Henssen B9</strain>
    </source>
</reference>
<gene>
    <name evidence="3" type="ordered locus">Tcur_3242</name>
</gene>
<organism evidence="3 4">
    <name type="scientific">Thermomonospora curvata (strain ATCC 19995 / DSM 43183 / JCM 3096 / KCTC 9072 / NBRC 15933 / NCIMB 10081 / Henssen B9)</name>
    <dbReference type="NCBI Taxonomy" id="471852"/>
    <lineage>
        <taxon>Bacteria</taxon>
        <taxon>Bacillati</taxon>
        <taxon>Actinomycetota</taxon>
        <taxon>Actinomycetes</taxon>
        <taxon>Streptosporangiales</taxon>
        <taxon>Thermomonosporaceae</taxon>
        <taxon>Thermomonospora</taxon>
    </lineage>
</organism>
<evidence type="ECO:0000313" key="3">
    <source>
        <dbReference type="EMBL" id="ACY98781.1"/>
    </source>
</evidence>
<dbReference type="RefSeq" id="WP_012853565.1">
    <property type="nucleotide sequence ID" value="NC_013510.1"/>
</dbReference>
<feature type="compositionally biased region" description="Pro residues" evidence="1">
    <location>
        <begin position="26"/>
        <end position="43"/>
    </location>
</feature>
<name>D1A9U5_THECD</name>
<keyword evidence="2" id="KW-1133">Transmembrane helix</keyword>
<evidence type="ECO:0000256" key="1">
    <source>
        <dbReference type="SAM" id="MobiDB-lite"/>
    </source>
</evidence>
<dbReference type="KEGG" id="tcu:Tcur_3242"/>
<protein>
    <submittedName>
        <fullName evidence="3">Uncharacterized protein</fullName>
    </submittedName>
</protein>